<dbReference type="InterPro" id="IPR004045">
    <property type="entry name" value="Glutathione_S-Trfase_N"/>
</dbReference>
<sequence length="217" mass="24352">MVKLYGFPISNYTNKVKLALLEKGIEFEDVRVPYSQEEEFLQKSPMGKIPVLEVDGNFLIESQAILEFLEAAYPNTPKLFPSDPLRAAKVRSIQSVIENYVDSPARKVYNLLLDNKKPDPVLTQSTIVSLKRSTKALQKMVSFSPFIAGSEFTAADCTAFATFSVILDGFKDLQMENPLLELPGLTTYLEFLSTRPSVAKVEKARHTIMKALARVRK</sequence>
<dbReference type="RefSeq" id="WP_100715055.1">
    <property type="nucleotide sequence ID" value="NZ_NPDY01000021.1"/>
</dbReference>
<comment type="caution">
    <text evidence="4">The sequence shown here is derived from an EMBL/GenBank/DDBJ whole genome shotgun (WGS) entry which is preliminary data.</text>
</comment>
<evidence type="ECO:0000313" key="5">
    <source>
        <dbReference type="Proteomes" id="UP000231962"/>
    </source>
</evidence>
<feature type="domain" description="GST N-terminal" evidence="1">
    <location>
        <begin position="1"/>
        <end position="77"/>
    </location>
</feature>
<feature type="domain" description="GST C-terminal" evidence="2">
    <location>
        <begin position="83"/>
        <end position="217"/>
    </location>
</feature>
<dbReference type="GO" id="GO:0005737">
    <property type="term" value="C:cytoplasm"/>
    <property type="evidence" value="ECO:0007669"/>
    <property type="project" value="TreeGrafter"/>
</dbReference>
<dbReference type="SFLD" id="SFLDS00019">
    <property type="entry name" value="Glutathione_Transferase_(cytos"/>
    <property type="match status" value="1"/>
</dbReference>
<dbReference type="EMBL" id="NPDZ01000005">
    <property type="protein sequence ID" value="PJZ73204.1"/>
    <property type="molecule type" value="Genomic_DNA"/>
</dbReference>
<dbReference type="Gene3D" id="1.20.1050.10">
    <property type="match status" value="1"/>
</dbReference>
<keyword evidence="4" id="KW-0808">Transferase</keyword>
<dbReference type="InterPro" id="IPR010987">
    <property type="entry name" value="Glutathione-S-Trfase_C-like"/>
</dbReference>
<dbReference type="PROSITE" id="PS50404">
    <property type="entry name" value="GST_NTER"/>
    <property type="match status" value="1"/>
</dbReference>
<dbReference type="InterPro" id="IPR036282">
    <property type="entry name" value="Glutathione-S-Trfase_C_sf"/>
</dbReference>
<name>A0A2M9ZMG2_9LEPT</name>
<dbReference type="PANTHER" id="PTHR43968:SF6">
    <property type="entry name" value="GLUTATHIONE S-TRANSFERASE OMEGA"/>
    <property type="match status" value="1"/>
</dbReference>
<accession>A0A2M9ZMG2</accession>
<dbReference type="Proteomes" id="UP000231962">
    <property type="component" value="Unassembled WGS sequence"/>
</dbReference>
<evidence type="ECO:0000313" key="4">
    <source>
        <dbReference type="EMBL" id="PJZ73204.1"/>
    </source>
</evidence>
<dbReference type="AlphaFoldDB" id="A0A2M9ZMG2"/>
<proteinExistence type="predicted"/>
<evidence type="ECO:0000259" key="2">
    <source>
        <dbReference type="PROSITE" id="PS50405"/>
    </source>
</evidence>
<dbReference type="Proteomes" id="UP000231990">
    <property type="component" value="Unassembled WGS sequence"/>
</dbReference>
<dbReference type="CDD" id="cd00570">
    <property type="entry name" value="GST_N_family"/>
    <property type="match status" value="1"/>
</dbReference>
<protein>
    <submittedName>
        <fullName evidence="4">Glutathione S-transferase</fullName>
    </submittedName>
</protein>
<evidence type="ECO:0000313" key="3">
    <source>
        <dbReference type="EMBL" id="PJZ68507.1"/>
    </source>
</evidence>
<organism evidence="4 6">
    <name type="scientific">Leptospira perolatii</name>
    <dbReference type="NCBI Taxonomy" id="2023191"/>
    <lineage>
        <taxon>Bacteria</taxon>
        <taxon>Pseudomonadati</taxon>
        <taxon>Spirochaetota</taxon>
        <taxon>Spirochaetia</taxon>
        <taxon>Leptospirales</taxon>
        <taxon>Leptospiraceae</taxon>
        <taxon>Leptospira</taxon>
    </lineage>
</organism>
<dbReference type="EMBL" id="NPDY01000021">
    <property type="protein sequence ID" value="PJZ68507.1"/>
    <property type="molecule type" value="Genomic_DNA"/>
</dbReference>
<dbReference type="SUPFAM" id="SSF47616">
    <property type="entry name" value="GST C-terminal domain-like"/>
    <property type="match status" value="1"/>
</dbReference>
<gene>
    <name evidence="3" type="ORF">CH360_15945</name>
    <name evidence="4" type="ORF">CH373_09445</name>
</gene>
<keyword evidence="5" id="KW-1185">Reference proteome</keyword>
<dbReference type="GO" id="GO:0016740">
    <property type="term" value="F:transferase activity"/>
    <property type="evidence" value="ECO:0007669"/>
    <property type="project" value="UniProtKB-KW"/>
</dbReference>
<dbReference type="InterPro" id="IPR050983">
    <property type="entry name" value="GST_Omega/HSP26"/>
</dbReference>
<dbReference type="OrthoDB" id="9782992at2"/>
<dbReference type="SFLD" id="SFLDG00358">
    <property type="entry name" value="Main_(cytGST)"/>
    <property type="match status" value="1"/>
</dbReference>
<dbReference type="PROSITE" id="PS50405">
    <property type="entry name" value="GST_CTER"/>
    <property type="match status" value="1"/>
</dbReference>
<dbReference type="PANTHER" id="PTHR43968">
    <property type="match status" value="1"/>
</dbReference>
<dbReference type="SUPFAM" id="SSF52833">
    <property type="entry name" value="Thioredoxin-like"/>
    <property type="match status" value="1"/>
</dbReference>
<dbReference type="Gene3D" id="3.40.30.10">
    <property type="entry name" value="Glutaredoxin"/>
    <property type="match status" value="1"/>
</dbReference>
<evidence type="ECO:0000259" key="1">
    <source>
        <dbReference type="PROSITE" id="PS50404"/>
    </source>
</evidence>
<reference evidence="5 6" key="1">
    <citation type="submission" date="2017-07" db="EMBL/GenBank/DDBJ databases">
        <title>Leptospira spp. isolated from tropical soils.</title>
        <authorList>
            <person name="Thibeaux R."/>
            <person name="Iraola G."/>
            <person name="Ferres I."/>
            <person name="Bierque E."/>
            <person name="Girault D."/>
            <person name="Soupe-Gilbert M.-E."/>
            <person name="Picardeau M."/>
            <person name="Goarant C."/>
        </authorList>
    </citation>
    <scope>NUCLEOTIDE SEQUENCE [LARGE SCALE GENOMIC DNA]</scope>
    <source>
        <strain evidence="4 6">FH1-B-B1</strain>
        <strain evidence="3 5">FH1-B-C1</strain>
    </source>
</reference>
<evidence type="ECO:0000313" key="6">
    <source>
        <dbReference type="Proteomes" id="UP000231990"/>
    </source>
</evidence>
<dbReference type="InterPro" id="IPR040079">
    <property type="entry name" value="Glutathione_S-Trfase"/>
</dbReference>
<dbReference type="Pfam" id="PF13417">
    <property type="entry name" value="GST_N_3"/>
    <property type="match status" value="1"/>
</dbReference>
<dbReference type="InterPro" id="IPR036249">
    <property type="entry name" value="Thioredoxin-like_sf"/>
</dbReference>